<keyword evidence="3" id="KW-1185">Reference proteome</keyword>
<dbReference type="GO" id="GO:0016788">
    <property type="term" value="F:hydrolase activity, acting on ester bonds"/>
    <property type="evidence" value="ECO:0007669"/>
    <property type="project" value="InterPro"/>
</dbReference>
<dbReference type="KEGG" id="adl:AURDEDRAFT_199612"/>
<proteinExistence type="predicted"/>
<dbReference type="SUPFAM" id="SSF52266">
    <property type="entry name" value="SGNH hydrolase"/>
    <property type="match status" value="1"/>
</dbReference>
<dbReference type="PANTHER" id="PTHR45648">
    <property type="entry name" value="GDSL LIPASE/ACYLHYDROLASE FAMILY PROTEIN (AFU_ORTHOLOGUE AFUA_4G14700)"/>
    <property type="match status" value="1"/>
</dbReference>
<dbReference type="EMBL" id="JH687837">
    <property type="protein sequence ID" value="EJD37647.1"/>
    <property type="molecule type" value="Genomic_DNA"/>
</dbReference>
<sequence length="316" mass="35019">MQVQTLVLQLLRLVDSFMGRGPSSLPQFKNIVVFGDSFSDVELALNGGATWPVYLSRYTNATLHPFARGGATCSDNWKVMDSISVMESQIPAFESKQLTLPTHETVYSLWIGTNDAGAGALLTGSAPGFTIVDATKCAVDWVRLMYERGARYFVFQNMIPLQLIPMYAPNAHYNYVMGMTWKRERDPIVWHIGMTELVAARNALAPYMLRELLPGIPGAHLALFDSHALFKDIIQHPDQYLNGTAAPNVVSGIADCEHEPTGGPIGGRCPEPVQGTDRDSYLWYDELHPSEQADRVVAREMAKALKGNTKWATWIS</sequence>
<name>J0D064_AURST</name>
<gene>
    <name evidence="2" type="ORF">AURDEDRAFT_199612</name>
</gene>
<dbReference type="eggNOG" id="ENOG502RY46">
    <property type="taxonomic scope" value="Eukaryota"/>
</dbReference>
<dbReference type="AlphaFoldDB" id="J0D064"/>
<keyword evidence="1" id="KW-0378">Hydrolase</keyword>
<protein>
    <recommendedName>
        <fullName evidence="4">Carbohydrate esterase family 16 protein</fullName>
    </recommendedName>
</protein>
<evidence type="ECO:0000313" key="2">
    <source>
        <dbReference type="EMBL" id="EJD37647.1"/>
    </source>
</evidence>
<dbReference type="InterPro" id="IPR051058">
    <property type="entry name" value="GDSL_Est/Lipase"/>
</dbReference>
<dbReference type="OrthoDB" id="1600564at2759"/>
<evidence type="ECO:0008006" key="4">
    <source>
        <dbReference type="Google" id="ProtNLM"/>
    </source>
</evidence>
<evidence type="ECO:0000313" key="3">
    <source>
        <dbReference type="Proteomes" id="UP000006514"/>
    </source>
</evidence>
<dbReference type="InterPro" id="IPR036514">
    <property type="entry name" value="SGNH_hydro_sf"/>
</dbReference>
<dbReference type="InParanoid" id="J0D064"/>
<accession>J0D064</accession>
<dbReference type="PANTHER" id="PTHR45648:SF22">
    <property type="entry name" value="GDSL LIPASE_ACYLHYDROLASE FAMILY PROTEIN (AFU_ORTHOLOGUE AFUA_4G14700)"/>
    <property type="match status" value="1"/>
</dbReference>
<dbReference type="Proteomes" id="UP000006514">
    <property type="component" value="Unassembled WGS sequence"/>
</dbReference>
<reference evidence="3" key="1">
    <citation type="journal article" date="2012" name="Science">
        <title>The Paleozoic origin of enzymatic lignin decomposition reconstructed from 31 fungal genomes.</title>
        <authorList>
            <person name="Floudas D."/>
            <person name="Binder M."/>
            <person name="Riley R."/>
            <person name="Barry K."/>
            <person name="Blanchette R.A."/>
            <person name="Henrissat B."/>
            <person name="Martinez A.T."/>
            <person name="Otillar R."/>
            <person name="Spatafora J.W."/>
            <person name="Yadav J.S."/>
            <person name="Aerts A."/>
            <person name="Benoit I."/>
            <person name="Boyd A."/>
            <person name="Carlson A."/>
            <person name="Copeland A."/>
            <person name="Coutinho P.M."/>
            <person name="de Vries R.P."/>
            <person name="Ferreira P."/>
            <person name="Findley K."/>
            <person name="Foster B."/>
            <person name="Gaskell J."/>
            <person name="Glotzer D."/>
            <person name="Gorecki P."/>
            <person name="Heitman J."/>
            <person name="Hesse C."/>
            <person name="Hori C."/>
            <person name="Igarashi K."/>
            <person name="Jurgens J.A."/>
            <person name="Kallen N."/>
            <person name="Kersten P."/>
            <person name="Kohler A."/>
            <person name="Kuees U."/>
            <person name="Kumar T.K.A."/>
            <person name="Kuo A."/>
            <person name="LaButti K."/>
            <person name="Larrondo L.F."/>
            <person name="Lindquist E."/>
            <person name="Ling A."/>
            <person name="Lombard V."/>
            <person name="Lucas S."/>
            <person name="Lundell T."/>
            <person name="Martin R."/>
            <person name="McLaughlin D.J."/>
            <person name="Morgenstern I."/>
            <person name="Morin E."/>
            <person name="Murat C."/>
            <person name="Nagy L.G."/>
            <person name="Nolan M."/>
            <person name="Ohm R.A."/>
            <person name="Patyshakuliyeva A."/>
            <person name="Rokas A."/>
            <person name="Ruiz-Duenas F.J."/>
            <person name="Sabat G."/>
            <person name="Salamov A."/>
            <person name="Samejima M."/>
            <person name="Schmutz J."/>
            <person name="Slot J.C."/>
            <person name="St John F."/>
            <person name="Stenlid J."/>
            <person name="Sun H."/>
            <person name="Sun S."/>
            <person name="Syed K."/>
            <person name="Tsang A."/>
            <person name="Wiebenga A."/>
            <person name="Young D."/>
            <person name="Pisabarro A."/>
            <person name="Eastwood D.C."/>
            <person name="Martin F."/>
            <person name="Cullen D."/>
            <person name="Grigoriev I.V."/>
            <person name="Hibbett D.S."/>
        </authorList>
    </citation>
    <scope>NUCLEOTIDE SEQUENCE [LARGE SCALE GENOMIC DNA]</scope>
    <source>
        <strain evidence="3">TFB10046</strain>
    </source>
</reference>
<evidence type="ECO:0000256" key="1">
    <source>
        <dbReference type="ARBA" id="ARBA00022801"/>
    </source>
</evidence>
<dbReference type="InterPro" id="IPR001087">
    <property type="entry name" value="GDSL"/>
</dbReference>
<organism evidence="2 3">
    <name type="scientific">Auricularia subglabra (strain TFB-10046 / SS5)</name>
    <name type="common">White-rot fungus</name>
    <name type="synonym">Auricularia delicata (strain TFB10046)</name>
    <dbReference type="NCBI Taxonomy" id="717982"/>
    <lineage>
        <taxon>Eukaryota</taxon>
        <taxon>Fungi</taxon>
        <taxon>Dikarya</taxon>
        <taxon>Basidiomycota</taxon>
        <taxon>Agaricomycotina</taxon>
        <taxon>Agaricomycetes</taxon>
        <taxon>Auriculariales</taxon>
        <taxon>Auriculariaceae</taxon>
        <taxon>Auricularia</taxon>
    </lineage>
</organism>
<dbReference type="Gene3D" id="3.40.50.1110">
    <property type="entry name" value="SGNH hydrolase"/>
    <property type="match status" value="1"/>
</dbReference>
<dbReference type="Pfam" id="PF00657">
    <property type="entry name" value="Lipase_GDSL"/>
    <property type="match status" value="1"/>
</dbReference>